<comment type="caution">
    <text evidence="9">The sequence shown here is derived from an EMBL/GenBank/DDBJ whole genome shotgun (WGS) entry which is preliminary data.</text>
</comment>
<feature type="transmembrane region" description="Helical" evidence="7">
    <location>
        <begin position="253"/>
        <end position="272"/>
    </location>
</feature>
<dbReference type="RefSeq" id="WP_397676986.1">
    <property type="nucleotide sequence ID" value="NZ_JBIRGH010000038.1"/>
</dbReference>
<accession>A0ABW7RPC7</accession>
<evidence type="ECO:0000313" key="9">
    <source>
        <dbReference type="EMBL" id="MFH8589941.1"/>
    </source>
</evidence>
<reference evidence="9 10" key="1">
    <citation type="submission" date="2024-10" db="EMBL/GenBank/DDBJ databases">
        <title>The Natural Products Discovery Center: Release of the First 8490 Sequenced Strains for Exploring Actinobacteria Biosynthetic Diversity.</title>
        <authorList>
            <person name="Kalkreuter E."/>
            <person name="Kautsar S.A."/>
            <person name="Yang D."/>
            <person name="Bader C.D."/>
            <person name="Teijaro C.N."/>
            <person name="Fluegel L."/>
            <person name="Davis C.M."/>
            <person name="Simpson J.R."/>
            <person name="Lauterbach L."/>
            <person name="Steele A.D."/>
            <person name="Gui C."/>
            <person name="Meng S."/>
            <person name="Li G."/>
            <person name="Viehrig K."/>
            <person name="Ye F."/>
            <person name="Su P."/>
            <person name="Kiefer A.F."/>
            <person name="Nichols A."/>
            <person name="Cepeda A.J."/>
            <person name="Yan W."/>
            <person name="Fan B."/>
            <person name="Jiang Y."/>
            <person name="Adhikari A."/>
            <person name="Zheng C.-J."/>
            <person name="Schuster L."/>
            <person name="Cowan T.M."/>
            <person name="Smanski M.J."/>
            <person name="Chevrette M.G."/>
            <person name="De Carvalho L.P.S."/>
            <person name="Shen B."/>
        </authorList>
    </citation>
    <scope>NUCLEOTIDE SEQUENCE [LARGE SCALE GENOMIC DNA]</scope>
    <source>
        <strain evidence="9 10">NPDC018013</strain>
    </source>
</reference>
<keyword evidence="5 7" id="KW-0472">Membrane</keyword>
<evidence type="ECO:0000256" key="3">
    <source>
        <dbReference type="ARBA" id="ARBA00022692"/>
    </source>
</evidence>
<gene>
    <name evidence="9" type="ORF">ACH4GP_37160</name>
</gene>
<dbReference type="PANTHER" id="PTHR30572">
    <property type="entry name" value="MEMBRANE COMPONENT OF TRANSPORTER-RELATED"/>
    <property type="match status" value="1"/>
</dbReference>
<proteinExistence type="inferred from homology"/>
<keyword evidence="3 7" id="KW-0812">Transmembrane</keyword>
<protein>
    <submittedName>
        <fullName evidence="9">ABC transporter permease</fullName>
    </submittedName>
</protein>
<evidence type="ECO:0000256" key="1">
    <source>
        <dbReference type="ARBA" id="ARBA00004651"/>
    </source>
</evidence>
<evidence type="ECO:0000259" key="8">
    <source>
        <dbReference type="Pfam" id="PF02687"/>
    </source>
</evidence>
<name>A0ABW7RPC7_9ACTN</name>
<feature type="domain" description="ABC3 transporter permease C-terminal" evidence="8">
    <location>
        <begin position="263"/>
        <end position="380"/>
    </location>
</feature>
<feature type="transmembrane region" description="Helical" evidence="7">
    <location>
        <begin position="428"/>
        <end position="445"/>
    </location>
</feature>
<feature type="transmembrane region" description="Helical" evidence="7">
    <location>
        <begin position="350"/>
        <end position="372"/>
    </location>
</feature>
<dbReference type="InterPro" id="IPR050250">
    <property type="entry name" value="Macrolide_Exporter_MacB"/>
</dbReference>
<dbReference type="EMBL" id="JBIRGH010000038">
    <property type="protein sequence ID" value="MFH8589941.1"/>
    <property type="molecule type" value="Genomic_DNA"/>
</dbReference>
<dbReference type="Pfam" id="PF02687">
    <property type="entry name" value="FtsX"/>
    <property type="match status" value="2"/>
</dbReference>
<dbReference type="InterPro" id="IPR003838">
    <property type="entry name" value="ABC3_permease_C"/>
</dbReference>
<evidence type="ECO:0000256" key="4">
    <source>
        <dbReference type="ARBA" id="ARBA00022989"/>
    </source>
</evidence>
<evidence type="ECO:0000256" key="6">
    <source>
        <dbReference type="ARBA" id="ARBA00038076"/>
    </source>
</evidence>
<keyword evidence="2" id="KW-1003">Cell membrane</keyword>
<feature type="transmembrane region" description="Helical" evidence="7">
    <location>
        <begin position="793"/>
        <end position="813"/>
    </location>
</feature>
<evidence type="ECO:0000256" key="7">
    <source>
        <dbReference type="SAM" id="Phobius"/>
    </source>
</evidence>
<sequence>MTTYRYTLADFYGQLRQLVLTGAAVAVGVAFLIASVSGSGALVDSYRQSAAAEIGPADLQATPRAAQGQPAGLTDGTAARARRVPGVAAVSLRLAGQGGVRTPAGRPLDDTAVVSSVAADPGLRWQLLKDGKWPSAPGEVLLDGDTAERLGARPGATVHLTGADGGILTAVLAGTLDGRGAPGFAGRPVIGVPAERMSRYATRILGTQLDIRATPGASHRQVAEAVGRALDGRAEVRTRDGSRAEATRQSGTVYGVVLIAALSFVLIALAVARMVVSNTFSVVLAQRTRQLALLRCIGADRAQVRRVILRQGLLLGTGASAAGVLLGTALCAAGTALLGTLDLGPVQLSLTPAPVVCVLAGLFGVLLTVLAVRGPAKAASAVPPIAALGGAHQAGSRPAARRAAVFSGLLLVCGTALLTAGALGGPPLSLLAATVGAISTFFGVLRLSHRLLPPIVGALGVLARKVCGTTGRLATQQLRRNPGRTGATGAALLLGVTVMVSAVTALGITGNSLVPMVSARQPAAFSATGGSGPLPAGALTALAGEHRLGVTPVRSATLTVDGRSTVVVSADPRLLNPTADGVERAGHLPDGTALTVLGGDTGTHRVTAAGRPGTTLRFDGGRASLPLSLQAGAALYVTPATMDRLAPRAAVTTAWISPSEGTDRLAARRAMDQALAAYPEVKVTDATAQVESVRALLDRMMLITMALLGFSVAIAGIGVAATLMLGVSERAREIGMLRAIGLSGRQLRGMLTLEAVLLSLAGALVGTVLGVGYGWTAARSVTSTVGTIGGPPVLPVLGVLALTVLIGLAAAVLPARRVRRMTIVAALRTT</sequence>
<evidence type="ECO:0000256" key="2">
    <source>
        <dbReference type="ARBA" id="ARBA00022475"/>
    </source>
</evidence>
<organism evidence="9 10">
    <name type="scientific">Streptomyces celluloflavus</name>
    <dbReference type="NCBI Taxonomy" id="58344"/>
    <lineage>
        <taxon>Bacteria</taxon>
        <taxon>Bacillati</taxon>
        <taxon>Actinomycetota</taxon>
        <taxon>Actinomycetes</taxon>
        <taxon>Kitasatosporales</taxon>
        <taxon>Streptomycetaceae</taxon>
        <taxon>Streptomyces</taxon>
    </lineage>
</organism>
<feature type="transmembrane region" description="Helical" evidence="7">
    <location>
        <begin position="487"/>
        <end position="508"/>
    </location>
</feature>
<evidence type="ECO:0000313" key="10">
    <source>
        <dbReference type="Proteomes" id="UP001610990"/>
    </source>
</evidence>
<feature type="transmembrane region" description="Helical" evidence="7">
    <location>
        <begin position="749"/>
        <end position="773"/>
    </location>
</feature>
<comment type="subcellular location">
    <subcellularLocation>
        <location evidence="1">Cell membrane</location>
        <topology evidence="1">Multi-pass membrane protein</topology>
    </subcellularLocation>
</comment>
<keyword evidence="10" id="KW-1185">Reference proteome</keyword>
<feature type="transmembrane region" description="Helical" evidence="7">
    <location>
        <begin position="403"/>
        <end position="422"/>
    </location>
</feature>
<feature type="transmembrane region" description="Helical" evidence="7">
    <location>
        <begin position="313"/>
        <end position="338"/>
    </location>
</feature>
<evidence type="ECO:0000256" key="5">
    <source>
        <dbReference type="ARBA" id="ARBA00023136"/>
    </source>
</evidence>
<keyword evidence="4 7" id="KW-1133">Transmembrane helix</keyword>
<dbReference type="Proteomes" id="UP001610990">
    <property type="component" value="Unassembled WGS sequence"/>
</dbReference>
<dbReference type="PANTHER" id="PTHR30572:SF4">
    <property type="entry name" value="ABC TRANSPORTER PERMEASE YTRF"/>
    <property type="match status" value="1"/>
</dbReference>
<feature type="transmembrane region" description="Helical" evidence="7">
    <location>
        <begin position="700"/>
        <end position="728"/>
    </location>
</feature>
<comment type="similarity">
    <text evidence="6">Belongs to the ABC-4 integral membrane protein family.</text>
</comment>
<feature type="transmembrane region" description="Helical" evidence="7">
    <location>
        <begin position="20"/>
        <end position="43"/>
    </location>
</feature>
<feature type="domain" description="ABC3 transporter permease C-terminal" evidence="8">
    <location>
        <begin position="706"/>
        <end position="822"/>
    </location>
</feature>